<reference evidence="2" key="1">
    <citation type="journal article" date="2020" name="Cell">
        <title>Large-Scale Comparative Analyses of Tick Genomes Elucidate Their Genetic Diversity and Vector Capacities.</title>
        <authorList>
            <consortium name="Tick Genome and Microbiome Consortium (TIGMIC)"/>
            <person name="Jia N."/>
            <person name="Wang J."/>
            <person name="Shi W."/>
            <person name="Du L."/>
            <person name="Sun Y."/>
            <person name="Zhan W."/>
            <person name="Jiang J.F."/>
            <person name="Wang Q."/>
            <person name="Zhang B."/>
            <person name="Ji P."/>
            <person name="Bell-Sakyi L."/>
            <person name="Cui X.M."/>
            <person name="Yuan T.T."/>
            <person name="Jiang B.G."/>
            <person name="Yang W.F."/>
            <person name="Lam T.T."/>
            <person name="Chang Q.C."/>
            <person name="Ding S.J."/>
            <person name="Wang X.J."/>
            <person name="Zhu J.G."/>
            <person name="Ruan X.D."/>
            <person name="Zhao L."/>
            <person name="Wei J.T."/>
            <person name="Ye R.Z."/>
            <person name="Que T.C."/>
            <person name="Du C.H."/>
            <person name="Zhou Y.H."/>
            <person name="Cheng J.X."/>
            <person name="Dai P.F."/>
            <person name="Guo W.B."/>
            <person name="Han X.H."/>
            <person name="Huang E.J."/>
            <person name="Li L.F."/>
            <person name="Wei W."/>
            <person name="Gao Y.C."/>
            <person name="Liu J.Z."/>
            <person name="Shao H.Z."/>
            <person name="Wang X."/>
            <person name="Wang C.C."/>
            <person name="Yang T.C."/>
            <person name="Huo Q.B."/>
            <person name="Li W."/>
            <person name="Chen H.Y."/>
            <person name="Chen S.E."/>
            <person name="Zhou L.G."/>
            <person name="Ni X.B."/>
            <person name="Tian J.H."/>
            <person name="Sheng Y."/>
            <person name="Liu T."/>
            <person name="Pan Y.S."/>
            <person name="Xia L.Y."/>
            <person name="Li J."/>
            <person name="Zhao F."/>
            <person name="Cao W.C."/>
        </authorList>
    </citation>
    <scope>NUCLEOTIDE SEQUENCE</scope>
    <source>
        <strain evidence="2">Rmic-2018</strain>
    </source>
</reference>
<reference evidence="2" key="2">
    <citation type="submission" date="2021-09" db="EMBL/GenBank/DDBJ databases">
        <authorList>
            <person name="Jia N."/>
            <person name="Wang J."/>
            <person name="Shi W."/>
            <person name="Du L."/>
            <person name="Sun Y."/>
            <person name="Zhan W."/>
            <person name="Jiang J."/>
            <person name="Wang Q."/>
            <person name="Zhang B."/>
            <person name="Ji P."/>
            <person name="Sakyi L.B."/>
            <person name="Cui X."/>
            <person name="Yuan T."/>
            <person name="Jiang B."/>
            <person name="Yang W."/>
            <person name="Lam T.T.-Y."/>
            <person name="Chang Q."/>
            <person name="Ding S."/>
            <person name="Wang X."/>
            <person name="Zhu J."/>
            <person name="Ruan X."/>
            <person name="Zhao L."/>
            <person name="Wei J."/>
            <person name="Que T."/>
            <person name="Du C."/>
            <person name="Cheng J."/>
            <person name="Dai P."/>
            <person name="Han X."/>
            <person name="Huang E."/>
            <person name="Gao Y."/>
            <person name="Liu J."/>
            <person name="Shao H."/>
            <person name="Ye R."/>
            <person name="Li L."/>
            <person name="Wei W."/>
            <person name="Wang X."/>
            <person name="Wang C."/>
            <person name="Huo Q."/>
            <person name="Li W."/>
            <person name="Guo W."/>
            <person name="Chen H."/>
            <person name="Chen S."/>
            <person name="Zhou L."/>
            <person name="Zhou L."/>
            <person name="Ni X."/>
            <person name="Tian J."/>
            <person name="Zhou Y."/>
            <person name="Sheng Y."/>
            <person name="Liu T."/>
            <person name="Pan Y."/>
            <person name="Xia L."/>
            <person name="Li J."/>
            <person name="Zhao F."/>
            <person name="Cao W."/>
        </authorList>
    </citation>
    <scope>NUCLEOTIDE SEQUENCE</scope>
    <source>
        <strain evidence="2">Rmic-2018</strain>
        <tissue evidence="2">Larvae</tissue>
    </source>
</reference>
<comment type="caution">
    <text evidence="2">The sequence shown here is derived from an EMBL/GenBank/DDBJ whole genome shotgun (WGS) entry which is preliminary data.</text>
</comment>
<accession>A0A9J6CU46</accession>
<proteinExistence type="predicted"/>
<dbReference type="Proteomes" id="UP000821866">
    <property type="component" value="Unassembled WGS sequence"/>
</dbReference>
<sequence>MTHPAPALKASQGDEVESGEGRLSSSGEMAANPNVSSGTCCFQLQTTAVGLRVTLKSTIDLCYHLLSGENVSERQLEELRANLDGLMDSESRECEDVFPASSTAAEAVDCIVYCVCGYLSCKLQAMFSCLTCRRSLTVSSSVAPEAAFRNSKTKEGLEHSNYELYSVLKTVEDYFPSWADDSHVFWDTIEDVTEQKLTFPCCERKFYARPKYS</sequence>
<feature type="region of interest" description="Disordered" evidence="1">
    <location>
        <begin position="1"/>
        <end position="30"/>
    </location>
</feature>
<keyword evidence="3" id="KW-1185">Reference proteome</keyword>
<evidence type="ECO:0000313" key="2">
    <source>
        <dbReference type="EMBL" id="KAH7931993.1"/>
    </source>
</evidence>
<dbReference type="EMBL" id="JABSTU010006843">
    <property type="protein sequence ID" value="KAH7931993.1"/>
    <property type="molecule type" value="Genomic_DNA"/>
</dbReference>
<evidence type="ECO:0000313" key="3">
    <source>
        <dbReference type="Proteomes" id="UP000821866"/>
    </source>
</evidence>
<protein>
    <submittedName>
        <fullName evidence="2">Uncharacterized protein</fullName>
    </submittedName>
</protein>
<organism evidence="2 3">
    <name type="scientific">Rhipicephalus microplus</name>
    <name type="common">Cattle tick</name>
    <name type="synonym">Boophilus microplus</name>
    <dbReference type="NCBI Taxonomy" id="6941"/>
    <lineage>
        <taxon>Eukaryota</taxon>
        <taxon>Metazoa</taxon>
        <taxon>Ecdysozoa</taxon>
        <taxon>Arthropoda</taxon>
        <taxon>Chelicerata</taxon>
        <taxon>Arachnida</taxon>
        <taxon>Acari</taxon>
        <taxon>Parasitiformes</taxon>
        <taxon>Ixodida</taxon>
        <taxon>Ixodoidea</taxon>
        <taxon>Ixodidae</taxon>
        <taxon>Rhipicephalinae</taxon>
        <taxon>Rhipicephalus</taxon>
        <taxon>Boophilus</taxon>
    </lineage>
</organism>
<dbReference type="AlphaFoldDB" id="A0A9J6CU46"/>
<gene>
    <name evidence="2" type="ORF">HPB51_029583</name>
</gene>
<evidence type="ECO:0000256" key="1">
    <source>
        <dbReference type="SAM" id="MobiDB-lite"/>
    </source>
</evidence>
<name>A0A9J6CU46_RHIMP</name>